<protein>
    <recommendedName>
        <fullName evidence="9">Phosphoribosyl-ATP pyrophosphatase</fullName>
        <shortName evidence="9">PRA-PH</shortName>
        <ecNumber evidence="9">3.6.1.31</ecNumber>
    </recommendedName>
</protein>
<dbReference type="GO" id="GO:0000105">
    <property type="term" value="P:L-histidine biosynthetic process"/>
    <property type="evidence" value="ECO:0007669"/>
    <property type="project" value="UniProtKB-UniRule"/>
</dbReference>
<comment type="catalytic activity">
    <reaction evidence="1 9">
        <text>1-(5-phospho-beta-D-ribosyl)-ATP + H2O = 1-(5-phospho-beta-D-ribosyl)-5'-AMP + diphosphate + H(+)</text>
        <dbReference type="Rhea" id="RHEA:22828"/>
        <dbReference type="ChEBI" id="CHEBI:15377"/>
        <dbReference type="ChEBI" id="CHEBI:15378"/>
        <dbReference type="ChEBI" id="CHEBI:33019"/>
        <dbReference type="ChEBI" id="CHEBI:59457"/>
        <dbReference type="ChEBI" id="CHEBI:73183"/>
        <dbReference type="EC" id="3.6.1.31"/>
    </reaction>
</comment>
<dbReference type="EMBL" id="FZQA01000001">
    <property type="protein sequence ID" value="SNT68033.1"/>
    <property type="molecule type" value="Genomic_DNA"/>
</dbReference>
<keyword evidence="6 9" id="KW-0378">Hydrolase</keyword>
<comment type="subcellular location">
    <subcellularLocation>
        <location evidence="9">Cytoplasm</location>
    </subcellularLocation>
</comment>
<evidence type="ECO:0000313" key="10">
    <source>
        <dbReference type="EMBL" id="SNT68033.1"/>
    </source>
</evidence>
<dbReference type="GO" id="GO:0004636">
    <property type="term" value="F:phosphoribosyl-ATP diphosphatase activity"/>
    <property type="evidence" value="ECO:0007669"/>
    <property type="project" value="UniProtKB-UniRule"/>
</dbReference>
<reference evidence="10 11" key="1">
    <citation type="submission" date="2017-07" db="EMBL/GenBank/DDBJ databases">
        <authorList>
            <person name="Sun Z.S."/>
            <person name="Albrecht U."/>
            <person name="Echele G."/>
            <person name="Lee C.C."/>
        </authorList>
    </citation>
    <scope>NUCLEOTIDE SEQUENCE [LARGE SCALE GENOMIC DNA]</scope>
    <source>
        <strain evidence="10 11">CGMCC 1.12710</strain>
    </source>
</reference>
<evidence type="ECO:0000256" key="9">
    <source>
        <dbReference type="HAMAP-Rule" id="MF_01020"/>
    </source>
</evidence>
<evidence type="ECO:0000256" key="8">
    <source>
        <dbReference type="ARBA" id="ARBA00023102"/>
    </source>
</evidence>
<dbReference type="NCBIfam" id="NF001611">
    <property type="entry name" value="PRK00400.1-3"/>
    <property type="match status" value="1"/>
</dbReference>
<dbReference type="PANTHER" id="PTHR42945:SF1">
    <property type="entry name" value="HISTIDINE BIOSYNTHESIS BIFUNCTIONAL PROTEIN HIS7"/>
    <property type="match status" value="1"/>
</dbReference>
<dbReference type="UniPathway" id="UPA00031">
    <property type="reaction ID" value="UER00007"/>
</dbReference>
<dbReference type="NCBIfam" id="NF001613">
    <property type="entry name" value="PRK00400.1-5"/>
    <property type="match status" value="1"/>
</dbReference>
<dbReference type="CDD" id="cd11534">
    <property type="entry name" value="NTP-PPase_HisIE_like"/>
    <property type="match status" value="1"/>
</dbReference>
<evidence type="ECO:0000256" key="3">
    <source>
        <dbReference type="ARBA" id="ARBA00009392"/>
    </source>
</evidence>
<dbReference type="GO" id="GO:0005737">
    <property type="term" value="C:cytoplasm"/>
    <property type="evidence" value="ECO:0007669"/>
    <property type="project" value="UniProtKB-SubCell"/>
</dbReference>
<evidence type="ECO:0000256" key="4">
    <source>
        <dbReference type="ARBA" id="ARBA00022605"/>
    </source>
</evidence>
<dbReference type="Proteomes" id="UP000198346">
    <property type="component" value="Unassembled WGS sequence"/>
</dbReference>
<dbReference type="SUPFAM" id="SSF101386">
    <property type="entry name" value="all-alpha NTP pyrophosphatases"/>
    <property type="match status" value="1"/>
</dbReference>
<evidence type="ECO:0000256" key="2">
    <source>
        <dbReference type="ARBA" id="ARBA00005204"/>
    </source>
</evidence>
<comment type="similarity">
    <text evidence="3 9">Belongs to the PRA-PH family.</text>
</comment>
<dbReference type="HAMAP" id="MF_01020">
    <property type="entry name" value="HisE"/>
    <property type="match status" value="1"/>
</dbReference>
<proteinExistence type="inferred from homology"/>
<dbReference type="NCBIfam" id="TIGR03188">
    <property type="entry name" value="histidine_hisI"/>
    <property type="match status" value="1"/>
</dbReference>
<sequence length="113" mass="11407">MTNERDTLGSALDRLAATIEARRGADPETSYTASLLAGGAERCAKKFGEEATETVIAAVSGDADALAGEAADALYHLLALLAAAGVPPEAVAAALARREGVSGHAEKAARKSD</sequence>
<dbReference type="AlphaFoldDB" id="A0A239PL22"/>
<dbReference type="EC" id="3.6.1.31" evidence="9"/>
<keyword evidence="4 9" id="KW-0028">Amino-acid biosynthesis</keyword>
<organism evidence="10 11">
    <name type="scientific">Amphiplicatus metriothermophilus</name>
    <dbReference type="NCBI Taxonomy" id="1519374"/>
    <lineage>
        <taxon>Bacteria</taxon>
        <taxon>Pseudomonadati</taxon>
        <taxon>Pseudomonadota</taxon>
        <taxon>Alphaproteobacteria</taxon>
        <taxon>Parvularculales</taxon>
        <taxon>Parvularculaceae</taxon>
        <taxon>Amphiplicatus</taxon>
    </lineage>
</organism>
<keyword evidence="9" id="KW-0963">Cytoplasm</keyword>
<dbReference type="GO" id="GO:0005524">
    <property type="term" value="F:ATP binding"/>
    <property type="evidence" value="ECO:0007669"/>
    <property type="project" value="UniProtKB-KW"/>
</dbReference>
<dbReference type="Gene3D" id="1.10.287.1080">
    <property type="entry name" value="MazG-like"/>
    <property type="match status" value="1"/>
</dbReference>
<keyword evidence="8 9" id="KW-0368">Histidine biosynthesis</keyword>
<evidence type="ECO:0000256" key="1">
    <source>
        <dbReference type="ARBA" id="ARBA00001460"/>
    </source>
</evidence>
<dbReference type="InterPro" id="IPR008179">
    <property type="entry name" value="HisE"/>
</dbReference>
<dbReference type="OrthoDB" id="9814738at2"/>
<keyword evidence="5 9" id="KW-0547">Nucleotide-binding</keyword>
<dbReference type="RefSeq" id="WP_089411019.1">
    <property type="nucleotide sequence ID" value="NZ_FZQA01000001.1"/>
</dbReference>
<keyword evidence="11" id="KW-1185">Reference proteome</keyword>
<evidence type="ECO:0000256" key="6">
    <source>
        <dbReference type="ARBA" id="ARBA00022801"/>
    </source>
</evidence>
<dbReference type="InterPro" id="IPR021130">
    <property type="entry name" value="PRib-ATP_PPHydrolase-like"/>
</dbReference>
<keyword evidence="7 9" id="KW-0067">ATP-binding</keyword>
<accession>A0A239PL22</accession>
<evidence type="ECO:0000256" key="5">
    <source>
        <dbReference type="ARBA" id="ARBA00022741"/>
    </source>
</evidence>
<evidence type="ECO:0000313" key="11">
    <source>
        <dbReference type="Proteomes" id="UP000198346"/>
    </source>
</evidence>
<name>A0A239PL22_9PROT</name>
<dbReference type="Pfam" id="PF01503">
    <property type="entry name" value="PRA-PH"/>
    <property type="match status" value="1"/>
</dbReference>
<dbReference type="PANTHER" id="PTHR42945">
    <property type="entry name" value="HISTIDINE BIOSYNTHESIS BIFUNCTIONAL PROTEIN"/>
    <property type="match status" value="1"/>
</dbReference>
<comment type="pathway">
    <text evidence="2 9">Amino-acid biosynthesis; L-histidine biosynthesis; L-histidine from 5-phospho-alpha-D-ribose 1-diphosphate: step 2/9.</text>
</comment>
<evidence type="ECO:0000256" key="7">
    <source>
        <dbReference type="ARBA" id="ARBA00022840"/>
    </source>
</evidence>
<gene>
    <name evidence="9" type="primary">hisE</name>
    <name evidence="10" type="ORF">SAMN06297382_0529</name>
</gene>